<evidence type="ECO:0000313" key="3">
    <source>
        <dbReference type="Proteomes" id="UP000001055"/>
    </source>
</evidence>
<dbReference type="AlphaFoldDB" id="Q0UMP5"/>
<dbReference type="GeneID" id="5974216"/>
<protein>
    <submittedName>
        <fullName evidence="2">Uncharacterized protein</fullName>
    </submittedName>
</protein>
<gene>
    <name evidence="2" type="ORF">SNOG_06969</name>
</gene>
<evidence type="ECO:0000313" key="2">
    <source>
        <dbReference type="EMBL" id="EAT85620.1"/>
    </source>
</evidence>
<feature type="region of interest" description="Disordered" evidence="1">
    <location>
        <begin position="67"/>
        <end position="89"/>
    </location>
</feature>
<dbReference type="KEGG" id="pno:SNOG_06969"/>
<dbReference type="InParanoid" id="Q0UMP5"/>
<reference evidence="3" key="1">
    <citation type="journal article" date="2007" name="Plant Cell">
        <title>Dothideomycete-plant interactions illuminated by genome sequencing and EST analysis of the wheat pathogen Stagonospora nodorum.</title>
        <authorList>
            <person name="Hane J.K."/>
            <person name="Lowe R.G."/>
            <person name="Solomon P.S."/>
            <person name="Tan K.C."/>
            <person name="Schoch C.L."/>
            <person name="Spatafora J.W."/>
            <person name="Crous P.W."/>
            <person name="Kodira C."/>
            <person name="Birren B.W."/>
            <person name="Galagan J.E."/>
            <person name="Torriani S.F."/>
            <person name="McDonald B.A."/>
            <person name="Oliver R.P."/>
        </authorList>
    </citation>
    <scope>NUCLEOTIDE SEQUENCE [LARGE SCALE GENOMIC DNA]</scope>
    <source>
        <strain evidence="3">SN15 / ATCC MYA-4574 / FGSC 10173</strain>
    </source>
</reference>
<dbReference type="RefSeq" id="XP_001797326.1">
    <property type="nucleotide sequence ID" value="XM_001797274.1"/>
</dbReference>
<evidence type="ECO:0000256" key="1">
    <source>
        <dbReference type="SAM" id="MobiDB-lite"/>
    </source>
</evidence>
<accession>Q0UMP5</accession>
<dbReference type="EMBL" id="CH445334">
    <property type="protein sequence ID" value="EAT85620.1"/>
    <property type="molecule type" value="Genomic_DNA"/>
</dbReference>
<dbReference type="Proteomes" id="UP000001055">
    <property type="component" value="Unassembled WGS sequence"/>
</dbReference>
<name>Q0UMP5_PHANO</name>
<proteinExistence type="predicted"/>
<sequence>MGDKRLQPWDMAEATFGSGQGDLRRLAAGSWIACRDRVPVMVMLLDYLGMTSSLGRLPRANCPDMPAPRKVAARSGQPSLPHWISAIKS</sequence>
<organism evidence="2 3">
    <name type="scientific">Phaeosphaeria nodorum (strain SN15 / ATCC MYA-4574 / FGSC 10173)</name>
    <name type="common">Glume blotch fungus</name>
    <name type="synonym">Parastagonospora nodorum</name>
    <dbReference type="NCBI Taxonomy" id="321614"/>
    <lineage>
        <taxon>Eukaryota</taxon>
        <taxon>Fungi</taxon>
        <taxon>Dikarya</taxon>
        <taxon>Ascomycota</taxon>
        <taxon>Pezizomycotina</taxon>
        <taxon>Dothideomycetes</taxon>
        <taxon>Pleosporomycetidae</taxon>
        <taxon>Pleosporales</taxon>
        <taxon>Pleosporineae</taxon>
        <taxon>Phaeosphaeriaceae</taxon>
        <taxon>Parastagonospora</taxon>
    </lineage>
</organism>